<gene>
    <name evidence="8" type="ORF">GUITHDRAFT_164010</name>
</gene>
<dbReference type="Gene3D" id="3.10.110.10">
    <property type="entry name" value="Ubiquitin Conjugating Enzyme"/>
    <property type="match status" value="1"/>
</dbReference>
<evidence type="ECO:0000313" key="8">
    <source>
        <dbReference type="EMBL" id="EKX42744.1"/>
    </source>
</evidence>
<dbReference type="PANTHER" id="PTHR15628:SF1">
    <property type="entry name" value="RWD DOMAIN-CONTAINING PROTEIN 3"/>
    <property type="match status" value="1"/>
</dbReference>
<dbReference type="PROSITE" id="PS50908">
    <property type="entry name" value="RWD"/>
    <property type="match status" value="1"/>
</dbReference>
<dbReference type="InterPro" id="IPR016135">
    <property type="entry name" value="UBQ-conjugating_enzyme/RWD"/>
</dbReference>
<dbReference type="SUPFAM" id="SSF54495">
    <property type="entry name" value="UBC-like"/>
    <property type="match status" value="1"/>
</dbReference>
<dbReference type="Proteomes" id="UP000011087">
    <property type="component" value="Unassembled WGS sequence"/>
</dbReference>
<evidence type="ECO:0000256" key="4">
    <source>
        <dbReference type="ARBA" id="ARBA00022490"/>
    </source>
</evidence>
<dbReference type="Pfam" id="PF05773">
    <property type="entry name" value="RWD"/>
    <property type="match status" value="1"/>
</dbReference>
<dbReference type="OMA" id="CKEKMCK"/>
<keyword evidence="4" id="KW-0963">Cytoplasm</keyword>
<dbReference type="RefSeq" id="XP_005829724.1">
    <property type="nucleotide sequence ID" value="XM_005829667.1"/>
</dbReference>
<dbReference type="KEGG" id="gtt:GUITHDRAFT_164010"/>
<accession>L1J3P3</accession>
<dbReference type="EnsemblProtists" id="EKX42744">
    <property type="protein sequence ID" value="EKX42744"/>
    <property type="gene ID" value="GUITHDRAFT_164010"/>
</dbReference>
<dbReference type="GO" id="GO:1902073">
    <property type="term" value="P:positive regulation of hypoxia-inducible factor-1alpha signaling pathway"/>
    <property type="evidence" value="ECO:0007669"/>
    <property type="project" value="InterPro"/>
</dbReference>
<dbReference type="GeneID" id="17299419"/>
<keyword evidence="5" id="KW-0539">Nucleus</keyword>
<dbReference type="GO" id="GO:0005737">
    <property type="term" value="C:cytoplasm"/>
    <property type="evidence" value="ECO:0007669"/>
    <property type="project" value="UniProtKB-SubCell"/>
</dbReference>
<dbReference type="InterPro" id="IPR038840">
    <property type="entry name" value="RWDD3"/>
</dbReference>
<reference evidence="8 10" key="1">
    <citation type="journal article" date="2012" name="Nature">
        <title>Algal genomes reveal evolutionary mosaicism and the fate of nucleomorphs.</title>
        <authorList>
            <consortium name="DOE Joint Genome Institute"/>
            <person name="Curtis B.A."/>
            <person name="Tanifuji G."/>
            <person name="Burki F."/>
            <person name="Gruber A."/>
            <person name="Irimia M."/>
            <person name="Maruyama S."/>
            <person name="Arias M.C."/>
            <person name="Ball S.G."/>
            <person name="Gile G.H."/>
            <person name="Hirakawa Y."/>
            <person name="Hopkins J.F."/>
            <person name="Kuo A."/>
            <person name="Rensing S.A."/>
            <person name="Schmutz J."/>
            <person name="Symeonidi A."/>
            <person name="Elias M."/>
            <person name="Eveleigh R.J."/>
            <person name="Herman E.K."/>
            <person name="Klute M.J."/>
            <person name="Nakayama T."/>
            <person name="Obornik M."/>
            <person name="Reyes-Prieto A."/>
            <person name="Armbrust E.V."/>
            <person name="Aves S.J."/>
            <person name="Beiko R.G."/>
            <person name="Coutinho P."/>
            <person name="Dacks J.B."/>
            <person name="Durnford D.G."/>
            <person name="Fast N.M."/>
            <person name="Green B.R."/>
            <person name="Grisdale C.J."/>
            <person name="Hempel F."/>
            <person name="Henrissat B."/>
            <person name="Hoppner M.P."/>
            <person name="Ishida K."/>
            <person name="Kim E."/>
            <person name="Koreny L."/>
            <person name="Kroth P.G."/>
            <person name="Liu Y."/>
            <person name="Malik S.B."/>
            <person name="Maier U.G."/>
            <person name="McRose D."/>
            <person name="Mock T."/>
            <person name="Neilson J.A."/>
            <person name="Onodera N.T."/>
            <person name="Poole A.M."/>
            <person name="Pritham E.J."/>
            <person name="Richards T.A."/>
            <person name="Rocap G."/>
            <person name="Roy S.W."/>
            <person name="Sarai C."/>
            <person name="Schaack S."/>
            <person name="Shirato S."/>
            <person name="Slamovits C.H."/>
            <person name="Spencer D.F."/>
            <person name="Suzuki S."/>
            <person name="Worden A.Z."/>
            <person name="Zauner S."/>
            <person name="Barry K."/>
            <person name="Bell C."/>
            <person name="Bharti A.K."/>
            <person name="Crow J.A."/>
            <person name="Grimwood J."/>
            <person name="Kramer R."/>
            <person name="Lindquist E."/>
            <person name="Lucas S."/>
            <person name="Salamov A."/>
            <person name="McFadden G.I."/>
            <person name="Lane C.E."/>
            <person name="Keeling P.J."/>
            <person name="Gray M.W."/>
            <person name="Grigoriev I.V."/>
            <person name="Archibald J.M."/>
        </authorList>
    </citation>
    <scope>NUCLEOTIDE SEQUENCE</scope>
    <source>
        <strain evidence="8 10">CCMP2712</strain>
    </source>
</reference>
<comment type="subcellular location">
    <subcellularLocation>
        <location evidence="2">Cytoplasm</location>
    </subcellularLocation>
    <subcellularLocation>
        <location evidence="1">Nucleus</location>
    </subcellularLocation>
</comment>
<reference evidence="9" key="3">
    <citation type="submission" date="2015-06" db="UniProtKB">
        <authorList>
            <consortium name="EnsemblProtists"/>
        </authorList>
    </citation>
    <scope>IDENTIFICATION</scope>
</reference>
<feature type="region of interest" description="Disordered" evidence="6">
    <location>
        <begin position="111"/>
        <end position="142"/>
    </location>
</feature>
<evidence type="ECO:0000256" key="3">
    <source>
        <dbReference type="ARBA" id="ARBA00015444"/>
    </source>
</evidence>
<name>L1J3P3_GUITC</name>
<proteinExistence type="predicted"/>
<evidence type="ECO:0000259" key="7">
    <source>
        <dbReference type="PROSITE" id="PS50908"/>
    </source>
</evidence>
<feature type="domain" description="RWD" evidence="7">
    <location>
        <begin position="10"/>
        <end position="115"/>
    </location>
</feature>
<keyword evidence="10" id="KW-1185">Reference proteome</keyword>
<evidence type="ECO:0000256" key="2">
    <source>
        <dbReference type="ARBA" id="ARBA00004496"/>
    </source>
</evidence>
<dbReference type="GO" id="GO:0033235">
    <property type="term" value="P:positive regulation of protein sumoylation"/>
    <property type="evidence" value="ECO:0007669"/>
    <property type="project" value="InterPro"/>
</dbReference>
<feature type="non-terminal residue" evidence="8">
    <location>
        <position position="1"/>
    </location>
</feature>
<dbReference type="OrthoDB" id="167315at2759"/>
<dbReference type="eggNOG" id="ENOG502QSYH">
    <property type="taxonomic scope" value="Eukaryota"/>
</dbReference>
<evidence type="ECO:0000256" key="6">
    <source>
        <dbReference type="SAM" id="MobiDB-lite"/>
    </source>
</evidence>
<dbReference type="EMBL" id="JH993014">
    <property type="protein sequence ID" value="EKX42744.1"/>
    <property type="molecule type" value="Genomic_DNA"/>
</dbReference>
<protein>
    <recommendedName>
        <fullName evidence="3">RWD domain-containing protein 3</fullName>
    </recommendedName>
</protein>
<reference evidence="10" key="2">
    <citation type="submission" date="2012-11" db="EMBL/GenBank/DDBJ databases">
        <authorList>
            <person name="Kuo A."/>
            <person name="Curtis B.A."/>
            <person name="Tanifuji G."/>
            <person name="Burki F."/>
            <person name="Gruber A."/>
            <person name="Irimia M."/>
            <person name="Maruyama S."/>
            <person name="Arias M.C."/>
            <person name="Ball S.G."/>
            <person name="Gile G.H."/>
            <person name="Hirakawa Y."/>
            <person name="Hopkins J.F."/>
            <person name="Rensing S.A."/>
            <person name="Schmutz J."/>
            <person name="Symeonidi A."/>
            <person name="Elias M."/>
            <person name="Eveleigh R.J."/>
            <person name="Herman E.K."/>
            <person name="Klute M.J."/>
            <person name="Nakayama T."/>
            <person name="Obornik M."/>
            <person name="Reyes-Prieto A."/>
            <person name="Armbrust E.V."/>
            <person name="Aves S.J."/>
            <person name="Beiko R.G."/>
            <person name="Coutinho P."/>
            <person name="Dacks J.B."/>
            <person name="Durnford D.G."/>
            <person name="Fast N.M."/>
            <person name="Green B.R."/>
            <person name="Grisdale C."/>
            <person name="Hempe F."/>
            <person name="Henrissat B."/>
            <person name="Hoppner M.P."/>
            <person name="Ishida K.-I."/>
            <person name="Kim E."/>
            <person name="Koreny L."/>
            <person name="Kroth P.G."/>
            <person name="Liu Y."/>
            <person name="Malik S.-B."/>
            <person name="Maier U.G."/>
            <person name="McRose D."/>
            <person name="Mock T."/>
            <person name="Neilson J.A."/>
            <person name="Onodera N.T."/>
            <person name="Poole A.M."/>
            <person name="Pritham E.J."/>
            <person name="Richards T.A."/>
            <person name="Rocap G."/>
            <person name="Roy S.W."/>
            <person name="Sarai C."/>
            <person name="Schaack S."/>
            <person name="Shirato S."/>
            <person name="Slamovits C.H."/>
            <person name="Spencer D.F."/>
            <person name="Suzuki S."/>
            <person name="Worden A.Z."/>
            <person name="Zauner S."/>
            <person name="Barry K."/>
            <person name="Bell C."/>
            <person name="Bharti A.K."/>
            <person name="Crow J.A."/>
            <person name="Grimwood J."/>
            <person name="Kramer R."/>
            <person name="Lindquist E."/>
            <person name="Lucas S."/>
            <person name="Salamov A."/>
            <person name="McFadden G.I."/>
            <person name="Lane C.E."/>
            <person name="Keeling P.J."/>
            <person name="Gray M.W."/>
            <person name="Grigoriev I.V."/>
            <person name="Archibald J.M."/>
        </authorList>
    </citation>
    <scope>NUCLEOTIDE SEQUENCE</scope>
    <source>
        <strain evidence="10">CCMP2712</strain>
    </source>
</reference>
<evidence type="ECO:0000256" key="1">
    <source>
        <dbReference type="ARBA" id="ARBA00004123"/>
    </source>
</evidence>
<evidence type="ECO:0000256" key="5">
    <source>
        <dbReference type="ARBA" id="ARBA00023242"/>
    </source>
</evidence>
<dbReference type="HOGENOM" id="CLU_087636_0_0_1"/>
<organism evidence="8">
    <name type="scientific">Guillardia theta (strain CCMP2712)</name>
    <name type="common">Cryptophyte</name>
    <dbReference type="NCBI Taxonomy" id="905079"/>
    <lineage>
        <taxon>Eukaryota</taxon>
        <taxon>Cryptophyceae</taxon>
        <taxon>Pyrenomonadales</taxon>
        <taxon>Geminigeraceae</taxon>
        <taxon>Guillardia</taxon>
    </lineage>
</organism>
<dbReference type="InterPro" id="IPR006575">
    <property type="entry name" value="RWD_dom"/>
</dbReference>
<dbReference type="PaxDb" id="55529-EKX42744"/>
<evidence type="ECO:0000313" key="9">
    <source>
        <dbReference type="EnsemblProtists" id="EKX42744"/>
    </source>
</evidence>
<dbReference type="STRING" id="905079.L1J3P3"/>
<dbReference type="PANTHER" id="PTHR15628">
    <property type="entry name" value="RWD DOMAIN-CONTAINING PROTEIN 3"/>
    <property type="match status" value="1"/>
</dbReference>
<dbReference type="GO" id="GO:0005634">
    <property type="term" value="C:nucleus"/>
    <property type="evidence" value="ECO:0007669"/>
    <property type="project" value="UniProtKB-SubCell"/>
</dbReference>
<sequence>MEEAEQRRQEEVEVAMAIFGDEVAVEGWEDEGSQQKFRLTFDLVSSVSSCKLRIVFLLGESYPLVKPDCELIATGVDRKEHAALNETLRKSVDETAGSECMAEVMQRMKEAHDEYHEQEISSTNYTPPPPRPTPSSSSSSHRVCVLKVDHMREERRYTRTISGWILELGLQGKLFMWKRLIYLVVRGDEDRVSRYLHLHRTQQVDVDSRGRRCKERMLQVIHDGKVEEATALTASFEVIRCQTSARLAQELE</sequence>
<evidence type="ECO:0000313" key="10">
    <source>
        <dbReference type="Proteomes" id="UP000011087"/>
    </source>
</evidence>
<dbReference type="AlphaFoldDB" id="L1J3P3"/>